<gene>
    <name evidence="1" type="ORF">E6P07_08385</name>
</gene>
<dbReference type="Proteomes" id="UP000426424">
    <property type="component" value="Chromosome"/>
</dbReference>
<organism evidence="1 2">
    <name type="scientific">Thermochromatium tepidum ATCC 43061</name>
    <dbReference type="NCBI Taxonomy" id="316276"/>
    <lineage>
        <taxon>Bacteria</taxon>
        <taxon>Pseudomonadati</taxon>
        <taxon>Pseudomonadota</taxon>
        <taxon>Gammaproteobacteria</taxon>
        <taxon>Chromatiales</taxon>
        <taxon>Chromatiaceae</taxon>
        <taxon>Thermochromatium</taxon>
    </lineage>
</organism>
<accession>A0A6I6E582</accession>
<evidence type="ECO:0000313" key="2">
    <source>
        <dbReference type="Proteomes" id="UP000426424"/>
    </source>
</evidence>
<proteinExistence type="predicted"/>
<dbReference type="KEGG" id="ttp:E6P07_08385"/>
<dbReference type="EMBL" id="CP039268">
    <property type="protein sequence ID" value="QGU32992.1"/>
    <property type="molecule type" value="Genomic_DNA"/>
</dbReference>
<protein>
    <recommendedName>
        <fullName evidence="3">Transposase</fullName>
    </recommendedName>
</protein>
<evidence type="ECO:0000313" key="1">
    <source>
        <dbReference type="EMBL" id="QGU32992.1"/>
    </source>
</evidence>
<evidence type="ECO:0008006" key="3">
    <source>
        <dbReference type="Google" id="ProtNLM"/>
    </source>
</evidence>
<name>A0A6I6E582_THETI</name>
<dbReference type="RefSeq" id="WP_153975186.1">
    <property type="nucleotide sequence ID" value="NZ_CP039268.1"/>
</dbReference>
<reference evidence="1 2" key="1">
    <citation type="submission" date="2019-12" db="EMBL/GenBank/DDBJ databases">
        <title>The complete genome of the thermophilic, anoxygenic phototrophic gammaproteobacterium Thermochromatium tepidum.</title>
        <authorList>
            <person name="Sattley W.M."/>
            <person name="Swingley W.D."/>
            <person name="Burchell B.M."/>
            <person name="Gurbani S.A."/>
            <person name="Kujawa C.M."/>
            <person name="Nuccio D.A."/>
            <person name="Schladweiler J."/>
            <person name="Shaffer K.N."/>
            <person name="Stokes L.M."/>
            <person name="Touchman J.W."/>
            <person name="Blankenship R.E."/>
            <person name="Madigan M.T."/>
        </authorList>
    </citation>
    <scope>NUCLEOTIDE SEQUENCE [LARGE SCALE GENOMIC DNA]</scope>
    <source>
        <strain evidence="1 2">ATCC 43061</strain>
    </source>
</reference>
<sequence>MAVGQNPRQVSRRRAKAKLRVARLDQRIKNRRRVVLHERLERLTRTDRVIRREDLNIKGLAKNRRRARAVSDAGLG</sequence>
<keyword evidence="2" id="KW-1185">Reference proteome</keyword>
<dbReference type="AlphaFoldDB" id="A0A6I6E582"/>